<dbReference type="Proteomes" id="UP001194468">
    <property type="component" value="Unassembled WGS sequence"/>
</dbReference>
<dbReference type="CDD" id="cd00303">
    <property type="entry name" value="retropepsin_like"/>
    <property type="match status" value="1"/>
</dbReference>
<evidence type="ECO:0000313" key="2">
    <source>
        <dbReference type="Proteomes" id="UP001194468"/>
    </source>
</evidence>
<gene>
    <name evidence="1" type="ORF">L210DRAFT_3363823</name>
</gene>
<reference evidence="1" key="1">
    <citation type="submission" date="2019-10" db="EMBL/GenBank/DDBJ databases">
        <authorList>
            <consortium name="DOE Joint Genome Institute"/>
            <person name="Kuo A."/>
            <person name="Miyauchi S."/>
            <person name="Kiss E."/>
            <person name="Drula E."/>
            <person name="Kohler A."/>
            <person name="Sanchez-Garcia M."/>
            <person name="Andreopoulos B."/>
            <person name="Barry K.W."/>
            <person name="Bonito G."/>
            <person name="Buee M."/>
            <person name="Carver A."/>
            <person name="Chen C."/>
            <person name="Cichocki N."/>
            <person name="Clum A."/>
            <person name="Culley D."/>
            <person name="Crous P.W."/>
            <person name="Fauchery L."/>
            <person name="Girlanda M."/>
            <person name="Hayes R."/>
            <person name="Keri Z."/>
            <person name="LaButti K."/>
            <person name="Lipzen A."/>
            <person name="Lombard V."/>
            <person name="Magnuson J."/>
            <person name="Maillard F."/>
            <person name="Morin E."/>
            <person name="Murat C."/>
            <person name="Nolan M."/>
            <person name="Ohm R."/>
            <person name="Pangilinan J."/>
            <person name="Pereira M."/>
            <person name="Perotto S."/>
            <person name="Peter M."/>
            <person name="Riley R."/>
            <person name="Sitrit Y."/>
            <person name="Stielow B."/>
            <person name="Szollosi G."/>
            <person name="Zifcakova L."/>
            <person name="Stursova M."/>
            <person name="Spatafora J.W."/>
            <person name="Tedersoo L."/>
            <person name="Vaario L.-M."/>
            <person name="Yamada A."/>
            <person name="Yan M."/>
            <person name="Wang P."/>
            <person name="Xu J."/>
            <person name="Bruns T."/>
            <person name="Baldrian P."/>
            <person name="Vilgalys R."/>
            <person name="Henrissat B."/>
            <person name="Grigoriev I.V."/>
            <person name="Hibbett D."/>
            <person name="Nagy L.G."/>
            <person name="Martin F.M."/>
        </authorList>
    </citation>
    <scope>NUCLEOTIDE SEQUENCE</scope>
    <source>
        <strain evidence="1">BED1</strain>
    </source>
</reference>
<protein>
    <submittedName>
        <fullName evidence="1">Uncharacterized protein</fullName>
    </submittedName>
</protein>
<dbReference type="AlphaFoldDB" id="A0AAD4BRS1"/>
<accession>A0AAD4BRS1</accession>
<dbReference type="EMBL" id="WHUW01000018">
    <property type="protein sequence ID" value="KAF8437658.1"/>
    <property type="molecule type" value="Genomic_DNA"/>
</dbReference>
<feature type="non-terminal residue" evidence="1">
    <location>
        <position position="1"/>
    </location>
</feature>
<dbReference type="InterPro" id="IPR021109">
    <property type="entry name" value="Peptidase_aspartic_dom_sf"/>
</dbReference>
<comment type="caution">
    <text evidence="1">The sequence shown here is derived from an EMBL/GenBank/DDBJ whole genome shotgun (WGS) entry which is preliminary data.</text>
</comment>
<sequence>QTSQPFRTIACLRGPRGERVRFLATVDNGAMINALDARTYEKIAGRLNQLSPSRRTLRMADGSLVRSLGVWSGAFEWGCTHCQTTFEVFPSGGSWRMLIGKPLLEQLRAVHDYEHDTITIHA</sequence>
<proteinExistence type="predicted"/>
<organism evidence="1 2">
    <name type="scientific">Boletus edulis BED1</name>
    <dbReference type="NCBI Taxonomy" id="1328754"/>
    <lineage>
        <taxon>Eukaryota</taxon>
        <taxon>Fungi</taxon>
        <taxon>Dikarya</taxon>
        <taxon>Basidiomycota</taxon>
        <taxon>Agaricomycotina</taxon>
        <taxon>Agaricomycetes</taxon>
        <taxon>Agaricomycetidae</taxon>
        <taxon>Boletales</taxon>
        <taxon>Boletineae</taxon>
        <taxon>Boletaceae</taxon>
        <taxon>Boletoideae</taxon>
        <taxon>Boletus</taxon>
    </lineage>
</organism>
<feature type="non-terminal residue" evidence="1">
    <location>
        <position position="122"/>
    </location>
</feature>
<dbReference type="Gene3D" id="2.40.70.10">
    <property type="entry name" value="Acid Proteases"/>
    <property type="match status" value="1"/>
</dbReference>
<evidence type="ECO:0000313" key="1">
    <source>
        <dbReference type="EMBL" id="KAF8437658.1"/>
    </source>
</evidence>
<name>A0AAD4BRS1_BOLED</name>
<keyword evidence="2" id="KW-1185">Reference proteome</keyword>
<reference evidence="1" key="2">
    <citation type="journal article" date="2020" name="Nat. Commun.">
        <title>Large-scale genome sequencing of mycorrhizal fungi provides insights into the early evolution of symbiotic traits.</title>
        <authorList>
            <person name="Miyauchi S."/>
            <person name="Kiss E."/>
            <person name="Kuo A."/>
            <person name="Drula E."/>
            <person name="Kohler A."/>
            <person name="Sanchez-Garcia M."/>
            <person name="Morin E."/>
            <person name="Andreopoulos B."/>
            <person name="Barry K.W."/>
            <person name="Bonito G."/>
            <person name="Buee M."/>
            <person name="Carver A."/>
            <person name="Chen C."/>
            <person name="Cichocki N."/>
            <person name="Clum A."/>
            <person name="Culley D."/>
            <person name="Crous P.W."/>
            <person name="Fauchery L."/>
            <person name="Girlanda M."/>
            <person name="Hayes R.D."/>
            <person name="Keri Z."/>
            <person name="LaButti K."/>
            <person name="Lipzen A."/>
            <person name="Lombard V."/>
            <person name="Magnuson J."/>
            <person name="Maillard F."/>
            <person name="Murat C."/>
            <person name="Nolan M."/>
            <person name="Ohm R.A."/>
            <person name="Pangilinan J."/>
            <person name="Pereira M.F."/>
            <person name="Perotto S."/>
            <person name="Peter M."/>
            <person name="Pfister S."/>
            <person name="Riley R."/>
            <person name="Sitrit Y."/>
            <person name="Stielow J.B."/>
            <person name="Szollosi G."/>
            <person name="Zifcakova L."/>
            <person name="Stursova M."/>
            <person name="Spatafora J.W."/>
            <person name="Tedersoo L."/>
            <person name="Vaario L.M."/>
            <person name="Yamada A."/>
            <person name="Yan M."/>
            <person name="Wang P."/>
            <person name="Xu J."/>
            <person name="Bruns T."/>
            <person name="Baldrian P."/>
            <person name="Vilgalys R."/>
            <person name="Dunand C."/>
            <person name="Henrissat B."/>
            <person name="Grigoriev I.V."/>
            <person name="Hibbett D."/>
            <person name="Nagy L.G."/>
            <person name="Martin F.M."/>
        </authorList>
    </citation>
    <scope>NUCLEOTIDE SEQUENCE</scope>
    <source>
        <strain evidence="1">BED1</strain>
    </source>
</reference>